<gene>
    <name evidence="1" type="ORF">MNBD_DELTA01-217</name>
</gene>
<dbReference type="EMBL" id="UOEA01000081">
    <property type="protein sequence ID" value="VAV85114.1"/>
    <property type="molecule type" value="Genomic_DNA"/>
</dbReference>
<proteinExistence type="predicted"/>
<organism evidence="1">
    <name type="scientific">hydrothermal vent metagenome</name>
    <dbReference type="NCBI Taxonomy" id="652676"/>
    <lineage>
        <taxon>unclassified sequences</taxon>
        <taxon>metagenomes</taxon>
        <taxon>ecological metagenomes</taxon>
    </lineage>
</organism>
<protein>
    <submittedName>
        <fullName evidence="1">Uncharacterized protein</fullName>
    </submittedName>
</protein>
<dbReference type="AlphaFoldDB" id="A0A3B0QU17"/>
<name>A0A3B0QU17_9ZZZZ</name>
<evidence type="ECO:0000313" key="1">
    <source>
        <dbReference type="EMBL" id="VAV85114.1"/>
    </source>
</evidence>
<reference evidence="1" key="1">
    <citation type="submission" date="2018-06" db="EMBL/GenBank/DDBJ databases">
        <authorList>
            <person name="Zhirakovskaya E."/>
        </authorList>
    </citation>
    <scope>NUCLEOTIDE SEQUENCE</scope>
</reference>
<sequence length="230" mass="25964">MKTKTVLMKSLASLLLVIALSLFIFTDVGAEDPPRLSIEIFKYNGLEDDTREKKFKTFVEIIHDKISRLSEEIEYKYDGINQLNDLALNIVKDADSGEHAPFEGTGNDLYDHWNSSNALEVFIGRLRVQDSNYSVRSKVFLGDLKGALESKTVAIDLPISDEEFDTTRDSHSIITLYALAIDAKRRGQPDQEVLSLLSEAYSRLPESSQMSMLIDLETAIKETIENIKKQ</sequence>
<accession>A0A3B0QU17</accession>